<accession>A0A9Q3GQR4</accession>
<evidence type="ECO:0000313" key="2">
    <source>
        <dbReference type="Proteomes" id="UP000765509"/>
    </source>
</evidence>
<dbReference type="OrthoDB" id="8067401at2759"/>
<reference evidence="1" key="1">
    <citation type="submission" date="2021-03" db="EMBL/GenBank/DDBJ databases">
        <title>Draft genome sequence of rust myrtle Austropuccinia psidii MF-1, a brazilian biotype.</title>
        <authorList>
            <person name="Quecine M.C."/>
            <person name="Pachon D.M.R."/>
            <person name="Bonatelli M.L."/>
            <person name="Correr F.H."/>
            <person name="Franceschini L.M."/>
            <person name="Leite T.F."/>
            <person name="Margarido G.R.A."/>
            <person name="Almeida C.A."/>
            <person name="Ferrarezi J.A."/>
            <person name="Labate C.A."/>
        </authorList>
    </citation>
    <scope>NUCLEOTIDE SEQUENCE</scope>
    <source>
        <strain evidence="1">MF-1</strain>
    </source>
</reference>
<dbReference type="EMBL" id="AVOT02004204">
    <property type="protein sequence ID" value="MBW0475692.1"/>
    <property type="molecule type" value="Genomic_DNA"/>
</dbReference>
<keyword evidence="2" id="KW-1185">Reference proteome</keyword>
<organism evidence="1 2">
    <name type="scientific">Austropuccinia psidii MF-1</name>
    <dbReference type="NCBI Taxonomy" id="1389203"/>
    <lineage>
        <taxon>Eukaryota</taxon>
        <taxon>Fungi</taxon>
        <taxon>Dikarya</taxon>
        <taxon>Basidiomycota</taxon>
        <taxon>Pucciniomycotina</taxon>
        <taxon>Pucciniomycetes</taxon>
        <taxon>Pucciniales</taxon>
        <taxon>Sphaerophragmiaceae</taxon>
        <taxon>Austropuccinia</taxon>
    </lineage>
</organism>
<comment type="caution">
    <text evidence="1">The sequence shown here is derived from an EMBL/GenBank/DDBJ whole genome shotgun (WGS) entry which is preliminary data.</text>
</comment>
<evidence type="ECO:0000313" key="1">
    <source>
        <dbReference type="EMBL" id="MBW0475692.1"/>
    </source>
</evidence>
<gene>
    <name evidence="1" type="ORF">O181_015407</name>
</gene>
<proteinExistence type="predicted"/>
<protein>
    <submittedName>
        <fullName evidence="1">Uncharacterized protein</fullName>
    </submittedName>
</protein>
<dbReference type="Proteomes" id="UP000765509">
    <property type="component" value="Unassembled WGS sequence"/>
</dbReference>
<sequence>MLRWQISIQECQGNMTIVHKSGSINQNTDGLSRWALANTPDHQGYVALEEEPQVPIEGIKITDIGTEIFEEIGHSYKQEKNIHILKSLVNKAFKNTACVNFVDEIWKN</sequence>
<name>A0A9Q3GQR4_9BASI</name>
<dbReference type="AlphaFoldDB" id="A0A9Q3GQR4"/>